<gene>
    <name evidence="1" type="ORF">V6N11_027602</name>
</gene>
<proteinExistence type="predicted"/>
<dbReference type="Proteomes" id="UP001396334">
    <property type="component" value="Unassembled WGS sequence"/>
</dbReference>
<sequence length="125" mass="14404">MFPFACVASWFIEESQRAAFNVEVFPLNPFFPHPCFLSSFKHCSYPNPHLLLQPRQPPLKSQFITLFLTFKELFKDHHGGFTSPFMILLSDLVFFDPITSVAMVNEGLGLLFVRKNPYCACIYGY</sequence>
<evidence type="ECO:0000313" key="2">
    <source>
        <dbReference type="Proteomes" id="UP001396334"/>
    </source>
</evidence>
<organism evidence="1 2">
    <name type="scientific">Hibiscus sabdariffa</name>
    <name type="common">roselle</name>
    <dbReference type="NCBI Taxonomy" id="183260"/>
    <lineage>
        <taxon>Eukaryota</taxon>
        <taxon>Viridiplantae</taxon>
        <taxon>Streptophyta</taxon>
        <taxon>Embryophyta</taxon>
        <taxon>Tracheophyta</taxon>
        <taxon>Spermatophyta</taxon>
        <taxon>Magnoliopsida</taxon>
        <taxon>eudicotyledons</taxon>
        <taxon>Gunneridae</taxon>
        <taxon>Pentapetalae</taxon>
        <taxon>rosids</taxon>
        <taxon>malvids</taxon>
        <taxon>Malvales</taxon>
        <taxon>Malvaceae</taxon>
        <taxon>Malvoideae</taxon>
        <taxon>Hibiscus</taxon>
    </lineage>
</organism>
<reference evidence="1 2" key="1">
    <citation type="journal article" date="2024" name="G3 (Bethesda)">
        <title>Genome assembly of Hibiscus sabdariffa L. provides insights into metabolisms of medicinal natural products.</title>
        <authorList>
            <person name="Kim T."/>
        </authorList>
    </citation>
    <scope>NUCLEOTIDE SEQUENCE [LARGE SCALE GENOMIC DNA]</scope>
    <source>
        <strain evidence="1">TK-2024</strain>
        <tissue evidence="1">Old leaves</tissue>
    </source>
</reference>
<comment type="caution">
    <text evidence="1">The sequence shown here is derived from an EMBL/GenBank/DDBJ whole genome shotgun (WGS) entry which is preliminary data.</text>
</comment>
<evidence type="ECO:0000313" key="1">
    <source>
        <dbReference type="EMBL" id="KAK8476472.1"/>
    </source>
</evidence>
<dbReference type="EMBL" id="JBBPBN010002216">
    <property type="protein sequence ID" value="KAK8476472.1"/>
    <property type="molecule type" value="Genomic_DNA"/>
</dbReference>
<keyword evidence="2" id="KW-1185">Reference proteome</keyword>
<name>A0ABR1Z9U4_9ROSI</name>
<accession>A0ABR1Z9U4</accession>
<protein>
    <submittedName>
        <fullName evidence="1">Uncharacterized protein</fullName>
    </submittedName>
</protein>